<sequence>MTTTPLSSWPSYSTSFWYEHTSLSRHTASIAAASIHPIGRERHTASGIVRPFRKRAKDIVRSEPKESRRIST</sequence>
<organism evidence="1 2">
    <name type="scientific">Glycomyces terrestris</name>
    <dbReference type="NCBI Taxonomy" id="2493553"/>
    <lineage>
        <taxon>Bacteria</taxon>
        <taxon>Bacillati</taxon>
        <taxon>Actinomycetota</taxon>
        <taxon>Actinomycetes</taxon>
        <taxon>Glycomycetales</taxon>
        <taxon>Glycomycetaceae</taxon>
        <taxon>Glycomyces</taxon>
    </lineage>
</organism>
<evidence type="ECO:0000313" key="2">
    <source>
        <dbReference type="Proteomes" id="UP000277256"/>
    </source>
</evidence>
<gene>
    <name evidence="1" type="ORF">EIW28_18120</name>
</gene>
<dbReference type="AlphaFoldDB" id="A0A426UTM3"/>
<comment type="caution">
    <text evidence="1">The sequence shown here is derived from an EMBL/GenBank/DDBJ whole genome shotgun (WGS) entry which is preliminary data.</text>
</comment>
<name>A0A426UTM3_9ACTN</name>
<reference evidence="1 2" key="1">
    <citation type="submission" date="2018-12" db="EMBL/GenBank/DDBJ databases">
        <title>Glycomyces sp. YIM 121974 draft genome.</title>
        <authorList>
            <person name="Li Q."/>
        </authorList>
    </citation>
    <scope>NUCLEOTIDE SEQUENCE [LARGE SCALE GENOMIC DNA]</scope>
    <source>
        <strain evidence="1 2">YIM 121974</strain>
    </source>
</reference>
<keyword evidence="2" id="KW-1185">Reference proteome</keyword>
<accession>A0A426UTM3</accession>
<protein>
    <submittedName>
        <fullName evidence="1">Uncharacterized protein</fullName>
    </submittedName>
</protein>
<dbReference type="Proteomes" id="UP000277256">
    <property type="component" value="Unassembled WGS sequence"/>
</dbReference>
<proteinExistence type="predicted"/>
<dbReference type="EMBL" id="RSEB01000005">
    <property type="protein sequence ID" value="RRR97328.1"/>
    <property type="molecule type" value="Genomic_DNA"/>
</dbReference>
<evidence type="ECO:0000313" key="1">
    <source>
        <dbReference type="EMBL" id="RRR97328.1"/>
    </source>
</evidence>